<dbReference type="PATRIC" id="fig|1116213.3.peg.78"/>
<organism evidence="1">
    <name type="scientific">Candidatus Mycoplasma haematominutum 'Birmingham 1'</name>
    <dbReference type="NCBI Taxonomy" id="1116213"/>
    <lineage>
        <taxon>Bacteria</taxon>
        <taxon>Bacillati</taxon>
        <taxon>Mycoplasmatota</taxon>
        <taxon>Mollicutes</taxon>
        <taxon>Mycoplasmataceae</taxon>
        <taxon>Mycoplasma</taxon>
    </lineage>
</organism>
<reference evidence="1" key="1">
    <citation type="submission" date="2011-11" db="EMBL/GenBank/DDBJ databases">
        <title>Complete genome sequence of Candidatus Mycoplasma haemominutum.</title>
        <authorList>
            <person name="Barker E.N."/>
            <person name="Darby A.C."/>
            <person name="Helps C.R."/>
            <person name="Peters I.R."/>
            <person name="Hughes M.A."/>
            <person name="Radford A.D."/>
            <person name="Novacco M."/>
            <person name="Boretti F."/>
            <person name="Hofmann-Lehmann R."/>
            <person name="Tasker S."/>
        </authorList>
    </citation>
    <scope>NUCLEOTIDE SEQUENCE</scope>
    <source>
        <strain evidence="1">Birmingham 1</strain>
    </source>
</reference>
<dbReference type="HOGENOM" id="CLU_737094_0_0_14"/>
<dbReference type="KEGG" id="mhb:MHM_00750"/>
<accession>G8C2P5</accession>
<evidence type="ECO:0000313" key="1">
    <source>
        <dbReference type="EMBL" id="CCE66593.1"/>
    </source>
</evidence>
<dbReference type="RefSeq" id="WP_015511458.1">
    <property type="nucleotide sequence ID" value="NC_021007.1"/>
</dbReference>
<reference evidence="1" key="2">
    <citation type="submission" date="2011-11" db="EMBL/GenBank/DDBJ databases">
        <authorList>
            <person name="Barker E."/>
        </authorList>
    </citation>
    <scope>NUCLEOTIDE SEQUENCE</scope>
    <source>
        <strain evidence="1">Birmingham 1</strain>
    </source>
</reference>
<name>G8C2P5_9MOLU</name>
<proteinExistence type="predicted"/>
<protein>
    <submittedName>
        <fullName evidence="1">Uncharacterized protein</fullName>
    </submittedName>
</protein>
<dbReference type="EMBL" id="HE613254">
    <property type="protein sequence ID" value="CCE66593.1"/>
    <property type="molecule type" value="Genomic_DNA"/>
</dbReference>
<sequence length="404" mass="46229">MDSKLIPSGLTSRPILSSTKLLESQSPTLSKRTPNHFSNLSFKPSIDEKLDEISETSFYLQKGEDSREVAELQREFLSNLMITITGAIWTNIPIQGLWIDQISLTAPKSEWEKSNLILNPIEKVDNLKISEIEASDSETSTKTVELITSAAPFLDLRHLLSESSWDPQSEVRQNLSFMSGLVHFFVSPTWDFREETAKSNEKWPEYQLNREKFVLSNMQLRTFSADGSGSTGSTGEKVKTVLRLVRIYGGRKYYCDIFFNGIRGQNMIRVNYVKDNGSGSVVKYHANGSQGNYGEHIGGQLNFANNWGREYNSMDQEFSQLFENIEGRSKKVWKWFEVISRCIQSQECRALFHDQSHSNWTWWGLKSCGRAKNFGGVHPFTKIYQEVTREAKDKNFDAFTINPF</sequence>
<dbReference type="AlphaFoldDB" id="G8C2P5"/>
<gene>
    <name evidence="1" type="ORF">MHM_00750</name>
</gene>